<dbReference type="EMBL" id="CP022605">
    <property type="protein sequence ID" value="ASV88695.1"/>
    <property type="molecule type" value="Genomic_DNA"/>
</dbReference>
<sequence length="213" mass="24044">MGLDLIVEGCVKAGHEREWWRLIEQAFSGNVLSDTEIARFNEISSPGYENIGAPRVGSDPAADEWIIKAQRAQTPEQIAQTLMDFQGYYVLQLIESDGLPMYSHAGMYEGVDETSFRGSFLEDCMNVISDQMLAAAWEHKLPEAALKYGRALLEAADVAEDSPRVQRRSLLSRLTFSKPADTLLLQQQLDIVRAAGRWYIFWGERGHPIRAYF</sequence>
<reference evidence="1 2" key="1">
    <citation type="submission" date="2017-07" db="EMBL/GenBank/DDBJ databases">
        <title>Phylogenetic study on the rhizospheric bacterium Ochrobactrum sp. A44.</title>
        <authorList>
            <person name="Krzyzanowska D.M."/>
            <person name="Ossowicki A."/>
            <person name="Rajewska M."/>
            <person name="Maciag T."/>
            <person name="Kaczynski Z."/>
            <person name="Czerwicka M."/>
            <person name="Jafra S."/>
        </authorList>
    </citation>
    <scope>NUCLEOTIDE SEQUENCE [LARGE SCALE GENOMIC DNA]</scope>
    <source>
        <strain evidence="1 2">A44</strain>
        <plasmid evidence="1 2">unnamed1</plasmid>
    </source>
</reference>
<dbReference type="AlphaFoldDB" id="A0A248UPN5"/>
<dbReference type="RefSeq" id="WP_095448506.1">
    <property type="nucleotide sequence ID" value="NZ_CP022605.1"/>
</dbReference>
<evidence type="ECO:0000313" key="2">
    <source>
        <dbReference type="Proteomes" id="UP000215256"/>
    </source>
</evidence>
<geneLocation type="plasmid" evidence="1 2">
    <name>unnamed1</name>
</geneLocation>
<evidence type="ECO:0000313" key="1">
    <source>
        <dbReference type="EMBL" id="ASV88695.1"/>
    </source>
</evidence>
<organism evidence="1 2">
    <name type="scientific">Ochrobactrum quorumnocens</name>
    <dbReference type="NCBI Taxonomy" id="271865"/>
    <lineage>
        <taxon>Bacteria</taxon>
        <taxon>Pseudomonadati</taxon>
        <taxon>Pseudomonadota</taxon>
        <taxon>Alphaproteobacteria</taxon>
        <taxon>Hyphomicrobiales</taxon>
        <taxon>Brucellaceae</taxon>
        <taxon>Brucella/Ochrobactrum group</taxon>
        <taxon>Ochrobactrum</taxon>
    </lineage>
</organism>
<accession>A0A248UPN5</accession>
<protein>
    <submittedName>
        <fullName evidence="1">Uncharacterized protein</fullName>
    </submittedName>
</protein>
<dbReference type="KEGG" id="och:CES85_3397"/>
<dbReference type="Proteomes" id="UP000215256">
    <property type="component" value="Plasmid unnamed1"/>
</dbReference>
<proteinExistence type="predicted"/>
<keyword evidence="1" id="KW-0614">Plasmid</keyword>
<gene>
    <name evidence="1" type="ORF">CES85_3397</name>
</gene>
<dbReference type="OrthoDB" id="8612398at2"/>
<name>A0A248UPN5_9HYPH</name>